<comment type="caution">
    <text evidence="2">The sequence shown here is derived from an EMBL/GenBank/DDBJ whole genome shotgun (WGS) entry which is preliminary data.</text>
</comment>
<evidence type="ECO:0000256" key="1">
    <source>
        <dbReference type="SAM" id="MobiDB-lite"/>
    </source>
</evidence>
<sequence>MGPAAEQPVDVRLPRQQVRGSAWGPFEQPRLLVGQRQQPHVAHDGARCAARLTHHLVQGGRPALGQDEVDPAVHERARAPHPPHQHAVLQLLDRGPRGGAADLEPPGDLVLARDPAARGAIGHLGGEDIGHLGVPAVVDHGRQSAAASRPGDPPPDHVPHCQR</sequence>
<organism evidence="2 3">
    <name type="scientific">Streptomyces tremellae</name>
    <dbReference type="NCBI Taxonomy" id="1124239"/>
    <lineage>
        <taxon>Bacteria</taxon>
        <taxon>Bacillati</taxon>
        <taxon>Actinomycetota</taxon>
        <taxon>Actinomycetes</taxon>
        <taxon>Kitasatosporales</taxon>
        <taxon>Streptomycetaceae</taxon>
        <taxon>Streptomyces</taxon>
    </lineage>
</organism>
<reference evidence="3" key="1">
    <citation type="journal article" date="2019" name="Int. J. Syst. Evol. Microbiol.">
        <title>The Global Catalogue of Microorganisms (GCM) 10K type strain sequencing project: providing services to taxonomists for standard genome sequencing and annotation.</title>
        <authorList>
            <consortium name="The Broad Institute Genomics Platform"/>
            <consortium name="The Broad Institute Genome Sequencing Center for Infectious Disease"/>
            <person name="Wu L."/>
            <person name="Ma J."/>
        </authorList>
    </citation>
    <scope>NUCLEOTIDE SEQUENCE [LARGE SCALE GENOMIC DNA]</scope>
    <source>
        <strain evidence="3">JCM 30846</strain>
    </source>
</reference>
<dbReference type="RefSeq" id="WP_345649013.1">
    <property type="nucleotide sequence ID" value="NZ_BAABEP010000028.1"/>
</dbReference>
<dbReference type="EMBL" id="BAABEP010000028">
    <property type="protein sequence ID" value="GAA3738322.1"/>
    <property type="molecule type" value="Genomic_DNA"/>
</dbReference>
<accession>A0ABP7FF48</accession>
<gene>
    <name evidence="2" type="ORF">GCM10023082_39430</name>
</gene>
<name>A0ABP7FF48_9ACTN</name>
<feature type="compositionally biased region" description="Basic and acidic residues" evidence="1">
    <location>
        <begin position="154"/>
        <end position="163"/>
    </location>
</feature>
<evidence type="ECO:0000313" key="3">
    <source>
        <dbReference type="Proteomes" id="UP001499884"/>
    </source>
</evidence>
<feature type="region of interest" description="Disordered" evidence="1">
    <location>
        <begin position="137"/>
        <end position="163"/>
    </location>
</feature>
<feature type="region of interest" description="Disordered" evidence="1">
    <location>
        <begin position="1"/>
        <end position="22"/>
    </location>
</feature>
<protein>
    <submittedName>
        <fullName evidence="2">Uncharacterized protein</fullName>
    </submittedName>
</protein>
<evidence type="ECO:0000313" key="2">
    <source>
        <dbReference type="EMBL" id="GAA3738322.1"/>
    </source>
</evidence>
<keyword evidence="3" id="KW-1185">Reference proteome</keyword>
<proteinExistence type="predicted"/>
<dbReference type="Proteomes" id="UP001499884">
    <property type="component" value="Unassembled WGS sequence"/>
</dbReference>